<dbReference type="Proteomes" id="UP001596207">
    <property type="component" value="Unassembled WGS sequence"/>
</dbReference>
<keyword evidence="5" id="KW-0472">Membrane</keyword>
<feature type="transmembrane region" description="Helical" evidence="5">
    <location>
        <begin position="27"/>
        <end position="51"/>
    </location>
</feature>
<protein>
    <submittedName>
        <fullName evidence="7">Conjugal transfer protein TraB</fullName>
    </submittedName>
</protein>
<keyword evidence="5" id="KW-1133">Transmembrane helix</keyword>
<evidence type="ECO:0000256" key="3">
    <source>
        <dbReference type="PROSITE-ProRule" id="PRU00289"/>
    </source>
</evidence>
<keyword evidence="8" id="KW-1185">Reference proteome</keyword>
<evidence type="ECO:0000259" key="6">
    <source>
        <dbReference type="PROSITE" id="PS50901"/>
    </source>
</evidence>
<feature type="transmembrane region" description="Helical" evidence="5">
    <location>
        <begin position="57"/>
        <end position="77"/>
    </location>
</feature>
<dbReference type="SUPFAM" id="SSF52540">
    <property type="entry name" value="P-loop containing nucleoside triphosphate hydrolases"/>
    <property type="match status" value="1"/>
</dbReference>
<keyword evidence="2 3" id="KW-0067">ATP-binding</keyword>
<accession>A0ABW1HN56</accession>
<dbReference type="InterPro" id="IPR027417">
    <property type="entry name" value="P-loop_NTPase"/>
</dbReference>
<evidence type="ECO:0000256" key="1">
    <source>
        <dbReference type="ARBA" id="ARBA00022741"/>
    </source>
</evidence>
<feature type="domain" description="FtsK" evidence="6">
    <location>
        <begin position="257"/>
        <end position="438"/>
    </location>
</feature>
<sequence>MRTRMPKNGGIGDASGLAGVHTVKLPLWPYLVTPTGSLGLAVATGLAHWRWGEQPGSIGAAAAGLTLAGTALTALTWRAAAARGIVRRAVSTTTCVAGSVWAIGATIAGPWSSPWLDMWLIGAPTASIAMAVVRVLRNSAGDDDPATGGGGLAEAVKSLRNAAVARPTIKGAKASAAVTLEAGTSVRELAGDRAALASALDVPETAVRVIPDPDSARRGRVEVVPVDQLRAMVAWPGLSAPGRSIAEPIVLGVMEDGEPLTLWLPGDHTAGRNAAHFLIVGMSGAGKTEVILNIAAEVISRPDAELWLADPRKFDQLPAWVVQGAARTAGTEDDTNDLLEDLYTDITGRARQIGAHGHKQWTPGCRQCPRYRVAIVDEAAQVAAGNPLVTELTEAARSAGISLIFGLQRASHDRFPTSARANIPGSICLGVDKDVDAGMALSEATLDAGAMPWAWKNTKPGYLYAEIPGTDTTRWPMPCRSYVANEHHRAQAVAPYLGGQPATGPTHPQPDPPAPRPRPEPDMNPDHTDDDHDDDGPNQAINPNDPPDNVDPAQPIRIPPGMPRIPLGLRQPPMASEEAYEHLRGHLYDLYDSGVDVVRPGDLGDVISVTGLSGDWVRKALGRLSTGPDAMLRKTDRGTYKIRIPEPA</sequence>
<evidence type="ECO:0000256" key="5">
    <source>
        <dbReference type="SAM" id="Phobius"/>
    </source>
</evidence>
<keyword evidence="5" id="KW-0812">Transmembrane</keyword>
<evidence type="ECO:0000256" key="2">
    <source>
        <dbReference type="ARBA" id="ARBA00022840"/>
    </source>
</evidence>
<feature type="region of interest" description="Disordered" evidence="4">
    <location>
        <begin position="496"/>
        <end position="565"/>
    </location>
</feature>
<dbReference type="RefSeq" id="WP_353900197.1">
    <property type="nucleotide sequence ID" value="NZ_CP158970.1"/>
</dbReference>
<dbReference type="InterPro" id="IPR002543">
    <property type="entry name" value="FtsK_dom"/>
</dbReference>
<dbReference type="PROSITE" id="PS50901">
    <property type="entry name" value="FTSK"/>
    <property type="match status" value="1"/>
</dbReference>
<feature type="compositionally biased region" description="Basic and acidic residues" evidence="4">
    <location>
        <begin position="517"/>
        <end position="530"/>
    </location>
</feature>
<evidence type="ECO:0000256" key="4">
    <source>
        <dbReference type="SAM" id="MobiDB-lite"/>
    </source>
</evidence>
<dbReference type="InterPro" id="IPR050206">
    <property type="entry name" value="FtsK/SpoIIIE/SftA"/>
</dbReference>
<comment type="caution">
    <text evidence="7">The sequence shown here is derived from an EMBL/GenBank/DDBJ whole genome shotgun (WGS) entry which is preliminary data.</text>
</comment>
<organism evidence="7 8">
    <name type="scientific">Micromonospora harpali</name>
    <dbReference type="NCBI Taxonomy" id="1490225"/>
    <lineage>
        <taxon>Bacteria</taxon>
        <taxon>Bacillati</taxon>
        <taxon>Actinomycetota</taxon>
        <taxon>Actinomycetes</taxon>
        <taxon>Micromonosporales</taxon>
        <taxon>Micromonosporaceae</taxon>
        <taxon>Micromonospora</taxon>
    </lineage>
</organism>
<dbReference type="PANTHER" id="PTHR22683:SF41">
    <property type="entry name" value="DNA TRANSLOCASE FTSK"/>
    <property type="match status" value="1"/>
</dbReference>
<evidence type="ECO:0000313" key="8">
    <source>
        <dbReference type="Proteomes" id="UP001596207"/>
    </source>
</evidence>
<feature type="compositionally biased region" description="Pro residues" evidence="4">
    <location>
        <begin position="507"/>
        <end position="516"/>
    </location>
</feature>
<dbReference type="EMBL" id="JBHSQQ010000046">
    <property type="protein sequence ID" value="MFC5941994.1"/>
    <property type="molecule type" value="Genomic_DNA"/>
</dbReference>
<feature type="binding site" evidence="3">
    <location>
        <begin position="281"/>
        <end position="288"/>
    </location>
    <ligand>
        <name>ATP</name>
        <dbReference type="ChEBI" id="CHEBI:30616"/>
    </ligand>
</feature>
<reference evidence="8" key="1">
    <citation type="journal article" date="2019" name="Int. J. Syst. Evol. Microbiol.">
        <title>The Global Catalogue of Microorganisms (GCM) 10K type strain sequencing project: providing services to taxonomists for standard genome sequencing and annotation.</title>
        <authorList>
            <consortium name="The Broad Institute Genomics Platform"/>
            <consortium name="The Broad Institute Genome Sequencing Center for Infectious Disease"/>
            <person name="Wu L."/>
            <person name="Ma J."/>
        </authorList>
    </citation>
    <scope>NUCLEOTIDE SEQUENCE [LARGE SCALE GENOMIC DNA]</scope>
    <source>
        <strain evidence="8">CGMCC 4.7173</strain>
    </source>
</reference>
<dbReference type="PANTHER" id="PTHR22683">
    <property type="entry name" value="SPORULATION PROTEIN RELATED"/>
    <property type="match status" value="1"/>
</dbReference>
<gene>
    <name evidence="7" type="ORF">ACFPZ4_10950</name>
</gene>
<evidence type="ECO:0000313" key="7">
    <source>
        <dbReference type="EMBL" id="MFC5941994.1"/>
    </source>
</evidence>
<dbReference type="CDD" id="cd01127">
    <property type="entry name" value="TrwB_TraG_TraD_VirD4"/>
    <property type="match status" value="1"/>
</dbReference>
<feature type="transmembrane region" description="Helical" evidence="5">
    <location>
        <begin position="89"/>
        <end position="112"/>
    </location>
</feature>
<keyword evidence="1 3" id="KW-0547">Nucleotide-binding</keyword>
<name>A0ABW1HN56_9ACTN</name>
<dbReference type="Gene3D" id="3.40.50.300">
    <property type="entry name" value="P-loop containing nucleotide triphosphate hydrolases"/>
    <property type="match status" value="1"/>
</dbReference>
<proteinExistence type="predicted"/>